<evidence type="ECO:0000256" key="2">
    <source>
        <dbReference type="ARBA" id="ARBA00009142"/>
    </source>
</evidence>
<evidence type="ECO:0000256" key="4">
    <source>
        <dbReference type="ARBA" id="ARBA00022475"/>
    </source>
</evidence>
<evidence type="ECO:0000256" key="8">
    <source>
        <dbReference type="RuleBase" id="RU363041"/>
    </source>
</evidence>
<keyword evidence="10" id="KW-1185">Reference proteome</keyword>
<keyword evidence="3" id="KW-0813">Transport</keyword>
<evidence type="ECO:0000256" key="6">
    <source>
        <dbReference type="ARBA" id="ARBA00022989"/>
    </source>
</evidence>
<evidence type="ECO:0000313" key="9">
    <source>
        <dbReference type="EMBL" id="MDV5825529.1"/>
    </source>
</evidence>
<keyword evidence="4 8" id="KW-1003">Cell membrane</keyword>
<evidence type="ECO:0000256" key="1">
    <source>
        <dbReference type="ARBA" id="ARBA00004651"/>
    </source>
</evidence>
<feature type="transmembrane region" description="Helical" evidence="8">
    <location>
        <begin position="68"/>
        <end position="87"/>
    </location>
</feature>
<comment type="subcellular location">
    <subcellularLocation>
        <location evidence="1 8">Cell membrane</location>
        <topology evidence="1 8">Multi-pass membrane protein</topology>
    </subcellularLocation>
</comment>
<comment type="similarity">
    <text evidence="2 8">Belongs to the 4-toluene sulfonate uptake permease (TSUP) (TC 2.A.102) family.</text>
</comment>
<protein>
    <recommendedName>
        <fullName evidence="8">Probable membrane transporter protein</fullName>
    </recommendedName>
</protein>
<keyword evidence="7 8" id="KW-0472">Membrane</keyword>
<organism evidence="9 10">
    <name type="scientific">Sphingobium naphthae</name>
    <dbReference type="NCBI Taxonomy" id="1886786"/>
    <lineage>
        <taxon>Bacteria</taxon>
        <taxon>Pseudomonadati</taxon>
        <taxon>Pseudomonadota</taxon>
        <taxon>Alphaproteobacteria</taxon>
        <taxon>Sphingomonadales</taxon>
        <taxon>Sphingomonadaceae</taxon>
        <taxon>Sphingobium</taxon>
    </lineage>
</organism>
<name>A0ABU4A1D5_9SPHN</name>
<feature type="transmembrane region" description="Helical" evidence="8">
    <location>
        <begin position="131"/>
        <end position="151"/>
    </location>
</feature>
<keyword evidence="5 8" id="KW-0812">Transmembrane</keyword>
<comment type="caution">
    <text evidence="9">The sequence shown here is derived from an EMBL/GenBank/DDBJ whole genome shotgun (WGS) entry which is preliminary data.</text>
</comment>
<feature type="transmembrane region" description="Helical" evidence="8">
    <location>
        <begin position="93"/>
        <end position="111"/>
    </location>
</feature>
<feature type="transmembrane region" description="Helical" evidence="8">
    <location>
        <begin position="194"/>
        <end position="216"/>
    </location>
</feature>
<dbReference type="EMBL" id="JAPTHD010000012">
    <property type="protein sequence ID" value="MDV5825529.1"/>
    <property type="molecule type" value="Genomic_DNA"/>
</dbReference>
<accession>A0ABU4A1D5</accession>
<dbReference type="InterPro" id="IPR002781">
    <property type="entry name" value="TM_pro_TauE-like"/>
</dbReference>
<dbReference type="PANTHER" id="PTHR30269">
    <property type="entry name" value="TRANSMEMBRANE PROTEIN YFCA"/>
    <property type="match status" value="1"/>
</dbReference>
<dbReference type="InterPro" id="IPR052017">
    <property type="entry name" value="TSUP"/>
</dbReference>
<evidence type="ECO:0000256" key="5">
    <source>
        <dbReference type="ARBA" id="ARBA00022692"/>
    </source>
</evidence>
<evidence type="ECO:0000256" key="3">
    <source>
        <dbReference type="ARBA" id="ARBA00022448"/>
    </source>
</evidence>
<evidence type="ECO:0000313" key="10">
    <source>
        <dbReference type="Proteomes" id="UP001185984"/>
    </source>
</evidence>
<sequence>MLLAFLLLGSIAAFLLSSVAGGGAGLLLMPVLVLLLPAASAPAALSIGTATSSASRLIVLRKRIRWDVVRWFVPAAVPAVFVGAWLLTFFPPIYIQVLIGLFLMGNLPAVFRKTIARPAPLPVESRPRQLLMVGAAAGVLSGFTGAVGLLFNRFYYRLEMDKEEIVATRAANEVLLHLIKLVLYASFGLLTERALFAGAVVAIGAIGASVITPFTLRRLNEVFFRRIGLAAMAIAGVTMTTTSSAQVIAQNRLGAAVSVAPREVELTTRARGRQLTVEIDTIEGPVIEVPSRLTEIPAETRAEIARKVGQGSIVSVEKALSLAGRQWEIEFRRDGRVYEFNLPRADAD</sequence>
<proteinExistence type="inferred from homology"/>
<dbReference type="Proteomes" id="UP001185984">
    <property type="component" value="Unassembled WGS sequence"/>
</dbReference>
<dbReference type="PANTHER" id="PTHR30269:SF37">
    <property type="entry name" value="MEMBRANE TRANSPORTER PROTEIN"/>
    <property type="match status" value="1"/>
</dbReference>
<feature type="transmembrane region" description="Helical" evidence="8">
    <location>
        <begin position="31"/>
        <end position="48"/>
    </location>
</feature>
<evidence type="ECO:0000256" key="7">
    <source>
        <dbReference type="ARBA" id="ARBA00023136"/>
    </source>
</evidence>
<dbReference type="Pfam" id="PF01925">
    <property type="entry name" value="TauE"/>
    <property type="match status" value="1"/>
</dbReference>
<gene>
    <name evidence="9" type="ORF">O0R41_18140</name>
</gene>
<reference evidence="10" key="1">
    <citation type="journal article" date="2022" name="J Environ Chem Eng">
        <title>Biodegradation of petroleum oil using a constructed nonpathogenic and heavy metal-tolerant bacterial consortium isolated from marine sponges.</title>
        <authorList>
            <person name="Dechsakulwatana C."/>
            <person name="Rungsihiranrut A."/>
            <person name="Muangchinda C."/>
            <person name="Ningthoujam R."/>
            <person name="Klankeo P."/>
            <person name="Pinyakong O."/>
        </authorList>
    </citation>
    <scope>NUCLEOTIDE SEQUENCE [LARGE SCALE GENOMIC DNA]</scope>
    <source>
        <strain evidence="10">MO2-4</strain>
    </source>
</reference>
<keyword evidence="6 8" id="KW-1133">Transmembrane helix</keyword>
<dbReference type="RefSeq" id="WP_066721898.1">
    <property type="nucleotide sequence ID" value="NZ_JAPTHD010000012.1"/>
</dbReference>